<evidence type="ECO:0000313" key="5">
    <source>
        <dbReference type="Proteomes" id="UP001185927"/>
    </source>
</evidence>
<dbReference type="InterPro" id="IPR051448">
    <property type="entry name" value="CdaR-like_regulators"/>
</dbReference>
<comment type="similarity">
    <text evidence="1">Belongs to the CdaR family.</text>
</comment>
<dbReference type="Gene3D" id="1.10.10.2840">
    <property type="entry name" value="PucR C-terminal helix-turn-helix domain"/>
    <property type="match status" value="1"/>
</dbReference>
<comment type="caution">
    <text evidence="4">The sequence shown here is derived from an EMBL/GenBank/DDBJ whole genome shotgun (WGS) entry which is preliminary data.</text>
</comment>
<gene>
    <name evidence="4" type="ORF">R3Q16_28850</name>
</gene>
<keyword evidence="5" id="KW-1185">Reference proteome</keyword>
<dbReference type="RefSeq" id="WP_317545101.1">
    <property type="nucleotide sequence ID" value="NZ_JAWLKB010000021.1"/>
</dbReference>
<dbReference type="InterPro" id="IPR041522">
    <property type="entry name" value="CdaR_GGDEF"/>
</dbReference>
<name>A0ABU4C2L2_RHOGO</name>
<reference evidence="4 5" key="1">
    <citation type="submission" date="2023-10" db="EMBL/GenBank/DDBJ databases">
        <title>Development of a sustainable strategy for remediation of hydrocarbon-contaminated territories based on the waste exchange concept.</title>
        <authorList>
            <person name="Krivoruchko A."/>
        </authorList>
    </citation>
    <scope>NUCLEOTIDE SEQUENCE [LARGE SCALE GENOMIC DNA]</scope>
    <source>
        <strain evidence="4 5">IEGM 1203</strain>
    </source>
</reference>
<accession>A0ABU4C2L2</accession>
<evidence type="ECO:0000313" key="4">
    <source>
        <dbReference type="EMBL" id="MDV6270645.1"/>
    </source>
</evidence>
<dbReference type="Pfam" id="PF17853">
    <property type="entry name" value="GGDEF_2"/>
    <property type="match status" value="1"/>
</dbReference>
<protein>
    <submittedName>
        <fullName evidence="4">Helix-turn-helix domain-containing protein</fullName>
    </submittedName>
</protein>
<evidence type="ECO:0000256" key="1">
    <source>
        <dbReference type="ARBA" id="ARBA00006754"/>
    </source>
</evidence>
<evidence type="ECO:0000259" key="3">
    <source>
        <dbReference type="Pfam" id="PF17853"/>
    </source>
</evidence>
<feature type="domain" description="PucR C-terminal helix-turn-helix" evidence="2">
    <location>
        <begin position="194"/>
        <end position="251"/>
    </location>
</feature>
<proteinExistence type="inferred from homology"/>
<sequence>MLLGEILDQADDVSPRTLEKSSALRWRLGGWHTAVYITWRHSETSHPSETLTALERLLATHGIETAVIEQSDGYVFWTTSDENLSTTGPDSSSGEALGRTVARILNNLDRADHFRFCGGIGGTEFGAAGIKKSLTQAKQAAMIARSASTPFAIEHAASVSTARLLSGWFEAQSMRDGALGLLEPLTLVDPGGDLMRTLSCYLDNESSATATAQSLGLHRNTVIQRLERIRTALGLDLTDPDDRLILHLSTRVLGMDQP</sequence>
<dbReference type="Pfam" id="PF13556">
    <property type="entry name" value="HTH_30"/>
    <property type="match status" value="1"/>
</dbReference>
<dbReference type="PANTHER" id="PTHR33744">
    <property type="entry name" value="CARBOHYDRATE DIACID REGULATOR"/>
    <property type="match status" value="1"/>
</dbReference>
<dbReference type="PANTHER" id="PTHR33744:SF1">
    <property type="entry name" value="DNA-BINDING TRANSCRIPTIONAL ACTIVATOR ADER"/>
    <property type="match status" value="1"/>
</dbReference>
<feature type="domain" description="CdaR GGDEF-like" evidence="3">
    <location>
        <begin position="15"/>
        <end position="141"/>
    </location>
</feature>
<dbReference type="InterPro" id="IPR025736">
    <property type="entry name" value="PucR_C-HTH_dom"/>
</dbReference>
<dbReference type="InterPro" id="IPR042070">
    <property type="entry name" value="PucR_C-HTH_sf"/>
</dbReference>
<evidence type="ECO:0000259" key="2">
    <source>
        <dbReference type="Pfam" id="PF13556"/>
    </source>
</evidence>
<organism evidence="4 5">
    <name type="scientific">Rhodococcus globerulus</name>
    <dbReference type="NCBI Taxonomy" id="33008"/>
    <lineage>
        <taxon>Bacteria</taxon>
        <taxon>Bacillati</taxon>
        <taxon>Actinomycetota</taxon>
        <taxon>Actinomycetes</taxon>
        <taxon>Mycobacteriales</taxon>
        <taxon>Nocardiaceae</taxon>
        <taxon>Rhodococcus</taxon>
    </lineage>
</organism>
<dbReference type="Proteomes" id="UP001185927">
    <property type="component" value="Unassembled WGS sequence"/>
</dbReference>
<dbReference type="EMBL" id="JAWLKB010000021">
    <property type="protein sequence ID" value="MDV6270645.1"/>
    <property type="molecule type" value="Genomic_DNA"/>
</dbReference>